<name>A0A1A9VUR6_GLOAU</name>
<keyword evidence="3" id="KW-1185">Reference proteome</keyword>
<reference evidence="2" key="1">
    <citation type="submission" date="2020-05" db="UniProtKB">
        <authorList>
            <consortium name="EnsemblMetazoa"/>
        </authorList>
    </citation>
    <scope>IDENTIFICATION</scope>
    <source>
        <strain evidence="2">TTRI</strain>
    </source>
</reference>
<accession>A0A1A9VUR6</accession>
<dbReference type="AlphaFoldDB" id="A0A1A9VUR6"/>
<dbReference type="EnsemblMetazoa" id="GAUT048349-RA">
    <property type="protein sequence ID" value="GAUT048349-PA"/>
    <property type="gene ID" value="GAUT048349"/>
</dbReference>
<sequence>MLTNIEDKHKQKQKHHQRPLQASACPVVYHSPSSIKVFIVCCKRLMSPEQCRARFGTVDYTQHLTTKSEDKQQTNSY</sequence>
<feature type="region of interest" description="Disordered" evidence="1">
    <location>
        <begin position="1"/>
        <end position="22"/>
    </location>
</feature>
<protein>
    <submittedName>
        <fullName evidence="2">Uncharacterized protein</fullName>
    </submittedName>
</protein>
<evidence type="ECO:0000256" key="1">
    <source>
        <dbReference type="SAM" id="MobiDB-lite"/>
    </source>
</evidence>
<proteinExistence type="predicted"/>
<organism evidence="2 3">
    <name type="scientific">Glossina austeni</name>
    <name type="common">Savannah tsetse fly</name>
    <dbReference type="NCBI Taxonomy" id="7395"/>
    <lineage>
        <taxon>Eukaryota</taxon>
        <taxon>Metazoa</taxon>
        <taxon>Ecdysozoa</taxon>
        <taxon>Arthropoda</taxon>
        <taxon>Hexapoda</taxon>
        <taxon>Insecta</taxon>
        <taxon>Pterygota</taxon>
        <taxon>Neoptera</taxon>
        <taxon>Endopterygota</taxon>
        <taxon>Diptera</taxon>
        <taxon>Brachycera</taxon>
        <taxon>Muscomorpha</taxon>
        <taxon>Hippoboscoidea</taxon>
        <taxon>Glossinidae</taxon>
        <taxon>Glossina</taxon>
    </lineage>
</organism>
<evidence type="ECO:0000313" key="3">
    <source>
        <dbReference type="Proteomes" id="UP000078200"/>
    </source>
</evidence>
<evidence type="ECO:0000313" key="2">
    <source>
        <dbReference type="EnsemblMetazoa" id="GAUT048349-PA"/>
    </source>
</evidence>
<dbReference type="Proteomes" id="UP000078200">
    <property type="component" value="Unassembled WGS sequence"/>
</dbReference>
<dbReference type="VEuPathDB" id="VectorBase:GAUT048349"/>